<dbReference type="Proteomes" id="UP000019249">
    <property type="component" value="Unassembled WGS sequence"/>
</dbReference>
<dbReference type="InterPro" id="IPR009061">
    <property type="entry name" value="DNA-bd_dom_put_sf"/>
</dbReference>
<keyword evidence="4" id="KW-1185">Reference proteome</keyword>
<organism evidence="3 4">
    <name type="scientific">Listeria floridensis FSL S10-1187</name>
    <dbReference type="NCBI Taxonomy" id="1265817"/>
    <lineage>
        <taxon>Bacteria</taxon>
        <taxon>Bacillati</taxon>
        <taxon>Bacillota</taxon>
        <taxon>Bacilli</taxon>
        <taxon>Bacillales</taxon>
        <taxon>Listeriaceae</taxon>
        <taxon>Listeria</taxon>
    </lineage>
</organism>
<gene>
    <name evidence="3" type="ORF">MFLO_01515</name>
</gene>
<dbReference type="PROSITE" id="PS50937">
    <property type="entry name" value="HTH_MERR_2"/>
    <property type="match status" value="1"/>
</dbReference>
<keyword evidence="1" id="KW-0238">DNA-binding</keyword>
<dbReference type="PANTHER" id="PTHR30204:SF98">
    <property type="entry name" value="HTH-TYPE TRANSCRIPTIONAL REGULATOR ADHR"/>
    <property type="match status" value="1"/>
</dbReference>
<dbReference type="EMBL" id="AODF01000001">
    <property type="protein sequence ID" value="EUJ33861.1"/>
    <property type="molecule type" value="Genomic_DNA"/>
</dbReference>
<dbReference type="Gene3D" id="1.10.1660.10">
    <property type="match status" value="1"/>
</dbReference>
<name>A0ABP3B1P3_9LIST</name>
<sequence>MYSIGELAKLVGMTTHGLRYYEKEGLVVPARKGNNRMYSEEDRLWIEFLIHMRATGMPLSDMKIYTELRKSDDPPLEELMALLVKHRQLVEAKIQDFQKNLLLLDKKIEVYREEIASGARNDLFDHFVGMEVNE</sequence>
<dbReference type="CDD" id="cd01109">
    <property type="entry name" value="HTH_YyaN"/>
    <property type="match status" value="1"/>
</dbReference>
<dbReference type="InterPro" id="IPR047057">
    <property type="entry name" value="MerR_fam"/>
</dbReference>
<proteinExistence type="predicted"/>
<reference evidence="3 4" key="1">
    <citation type="journal article" date="2014" name="Int. J. Syst. Evol. Microbiol.">
        <title>Listeria floridensis sp. nov., Listeria aquatica sp. nov., Listeria cornellensis sp. nov., Listeria riparia sp. nov. and Listeria grandensis sp. nov., from agricultural and natural environments.</title>
        <authorList>
            <person name="den Bakker H.C."/>
            <person name="Warchocki S."/>
            <person name="Wright E.M."/>
            <person name="Allred A.F."/>
            <person name="Ahlstrom C."/>
            <person name="Manuel C.S."/>
            <person name="Stasiewicz M.J."/>
            <person name="Burrell A."/>
            <person name="Roof S."/>
            <person name="Strawn L."/>
            <person name="Fortes E.D."/>
            <person name="Nightingale K.K."/>
            <person name="Kephart D."/>
            <person name="Wiedmann M."/>
        </authorList>
    </citation>
    <scope>NUCLEOTIDE SEQUENCE [LARGE SCALE GENOMIC DNA]</scope>
    <source>
        <strain evidence="3 4">FSL S10-1187</strain>
    </source>
</reference>
<comment type="caution">
    <text evidence="3">The sequence shown here is derived from an EMBL/GenBank/DDBJ whole genome shotgun (WGS) entry which is preliminary data.</text>
</comment>
<dbReference type="InterPro" id="IPR000551">
    <property type="entry name" value="MerR-type_HTH_dom"/>
</dbReference>
<dbReference type="SMART" id="SM00422">
    <property type="entry name" value="HTH_MERR"/>
    <property type="match status" value="1"/>
</dbReference>
<dbReference type="SUPFAM" id="SSF46955">
    <property type="entry name" value="Putative DNA-binding domain"/>
    <property type="match status" value="1"/>
</dbReference>
<protein>
    <submittedName>
        <fullName evidence="3">Transcriptional regulator</fullName>
    </submittedName>
</protein>
<dbReference type="PANTHER" id="PTHR30204">
    <property type="entry name" value="REDOX-CYCLING DRUG-SENSING TRANSCRIPTIONAL ACTIVATOR SOXR"/>
    <property type="match status" value="1"/>
</dbReference>
<dbReference type="RefSeq" id="WP_051993395.1">
    <property type="nucleotide sequence ID" value="NZ_AODF01000001.1"/>
</dbReference>
<accession>A0ABP3B1P3</accession>
<dbReference type="Pfam" id="PF13411">
    <property type="entry name" value="MerR_1"/>
    <property type="match status" value="1"/>
</dbReference>
<evidence type="ECO:0000259" key="2">
    <source>
        <dbReference type="PROSITE" id="PS50937"/>
    </source>
</evidence>
<feature type="domain" description="HTH merR-type" evidence="2">
    <location>
        <begin position="1"/>
        <end position="68"/>
    </location>
</feature>
<evidence type="ECO:0000313" key="3">
    <source>
        <dbReference type="EMBL" id="EUJ33861.1"/>
    </source>
</evidence>
<evidence type="ECO:0000256" key="1">
    <source>
        <dbReference type="ARBA" id="ARBA00023125"/>
    </source>
</evidence>
<evidence type="ECO:0000313" key="4">
    <source>
        <dbReference type="Proteomes" id="UP000019249"/>
    </source>
</evidence>